<evidence type="ECO:0000256" key="5">
    <source>
        <dbReference type="ARBA" id="ARBA00022781"/>
    </source>
</evidence>
<sequence>MDACCGTSRGIRKQGGSSSSFSCQPDCTQPEPDELDNDESDNDKYETPIENQSQATTTIDLQVIEMVLLSALISDPIQQLFFFDKIREYKPKSSGGKMVDSTPETQRQLKAELERIAAQYVGGPGID</sequence>
<keyword evidence="8" id="KW-0496">Mitochondrion</keyword>
<dbReference type="GO" id="GO:0015078">
    <property type="term" value="F:proton transmembrane transporter activity"/>
    <property type="evidence" value="ECO:0007669"/>
    <property type="project" value="InterPro"/>
</dbReference>
<protein>
    <recommendedName>
        <fullName evidence="13">Odorant-binding protein</fullName>
    </recommendedName>
</protein>
<accession>A0A834XQL2</accession>
<name>A0A834XQL2_APHGI</name>
<dbReference type="GO" id="GO:0005743">
    <property type="term" value="C:mitochondrial inner membrane"/>
    <property type="evidence" value="ECO:0007669"/>
    <property type="project" value="UniProtKB-SubCell"/>
</dbReference>
<dbReference type="InterPro" id="IPR036204">
    <property type="entry name" value="ATP_synth_f6_sf_mt"/>
</dbReference>
<dbReference type="Proteomes" id="UP000639338">
    <property type="component" value="Unassembled WGS sequence"/>
</dbReference>
<evidence type="ECO:0000256" key="10">
    <source>
        <dbReference type="SAM" id="MobiDB-lite"/>
    </source>
</evidence>
<dbReference type="PANTHER" id="PTHR12441:SF10">
    <property type="entry name" value="ATP SYNTHASE-COUPLING FACTOR 6, MITOCHONDRIAL"/>
    <property type="match status" value="1"/>
</dbReference>
<keyword evidence="7" id="KW-0406">Ion transport</keyword>
<dbReference type="GO" id="GO:0015986">
    <property type="term" value="P:proton motive force-driven ATP synthesis"/>
    <property type="evidence" value="ECO:0007669"/>
    <property type="project" value="InterPro"/>
</dbReference>
<evidence type="ECO:0000256" key="6">
    <source>
        <dbReference type="ARBA" id="ARBA00022792"/>
    </source>
</evidence>
<dbReference type="PANTHER" id="PTHR12441">
    <property type="entry name" value="ATP SYNTHASE COUPLING FACTOR 6, MITOCHONDRIAL"/>
    <property type="match status" value="1"/>
</dbReference>
<comment type="similarity">
    <text evidence="2">Belongs to the eukaryotic ATPase subunit F6 family.</text>
</comment>
<evidence type="ECO:0000256" key="7">
    <source>
        <dbReference type="ARBA" id="ARBA00023065"/>
    </source>
</evidence>
<evidence type="ECO:0000313" key="11">
    <source>
        <dbReference type="EMBL" id="KAF7991620.1"/>
    </source>
</evidence>
<dbReference type="Gene3D" id="6.10.280.200">
    <property type="match status" value="1"/>
</dbReference>
<evidence type="ECO:0000313" key="12">
    <source>
        <dbReference type="Proteomes" id="UP000639338"/>
    </source>
</evidence>
<organism evidence="11 12">
    <name type="scientific">Aphidius gifuensis</name>
    <name type="common">Parasitoid wasp</name>
    <dbReference type="NCBI Taxonomy" id="684658"/>
    <lineage>
        <taxon>Eukaryota</taxon>
        <taxon>Metazoa</taxon>
        <taxon>Ecdysozoa</taxon>
        <taxon>Arthropoda</taxon>
        <taxon>Hexapoda</taxon>
        <taxon>Insecta</taxon>
        <taxon>Pterygota</taxon>
        <taxon>Neoptera</taxon>
        <taxon>Endopterygota</taxon>
        <taxon>Hymenoptera</taxon>
        <taxon>Apocrita</taxon>
        <taxon>Ichneumonoidea</taxon>
        <taxon>Braconidae</taxon>
        <taxon>Aphidiinae</taxon>
        <taxon>Aphidius</taxon>
    </lineage>
</organism>
<keyword evidence="4" id="KW-0138">CF(0)</keyword>
<dbReference type="AlphaFoldDB" id="A0A834XQL2"/>
<dbReference type="Pfam" id="PF05511">
    <property type="entry name" value="ATP-synt_F6"/>
    <property type="match status" value="1"/>
</dbReference>
<evidence type="ECO:0000256" key="2">
    <source>
        <dbReference type="ARBA" id="ARBA00007346"/>
    </source>
</evidence>
<evidence type="ECO:0008006" key="13">
    <source>
        <dbReference type="Google" id="ProtNLM"/>
    </source>
</evidence>
<dbReference type="SUPFAM" id="SSF111357">
    <property type="entry name" value="Mitochondrial ATP synthase coupling factor 6"/>
    <property type="match status" value="1"/>
</dbReference>
<gene>
    <name evidence="11" type="ORF">HCN44_008991</name>
</gene>
<dbReference type="GO" id="GO:0045259">
    <property type="term" value="C:proton-transporting ATP synthase complex"/>
    <property type="evidence" value="ECO:0007669"/>
    <property type="project" value="UniProtKB-KW"/>
</dbReference>
<evidence type="ECO:0000256" key="3">
    <source>
        <dbReference type="ARBA" id="ARBA00022448"/>
    </source>
</evidence>
<proteinExistence type="inferred from homology"/>
<keyword evidence="5" id="KW-0375">Hydrogen ion transport</keyword>
<feature type="region of interest" description="Disordered" evidence="10">
    <location>
        <begin position="1"/>
        <end position="53"/>
    </location>
</feature>
<evidence type="ECO:0000256" key="8">
    <source>
        <dbReference type="ARBA" id="ARBA00023128"/>
    </source>
</evidence>
<dbReference type="InterPro" id="IPR008387">
    <property type="entry name" value="ATP_synth_f6_mt"/>
</dbReference>
<comment type="caution">
    <text evidence="11">The sequence shown here is derived from an EMBL/GenBank/DDBJ whole genome shotgun (WGS) entry which is preliminary data.</text>
</comment>
<feature type="compositionally biased region" description="Polar residues" evidence="10">
    <location>
        <begin position="15"/>
        <end position="27"/>
    </location>
</feature>
<evidence type="ECO:0000256" key="4">
    <source>
        <dbReference type="ARBA" id="ARBA00022547"/>
    </source>
</evidence>
<keyword evidence="3" id="KW-0813">Transport</keyword>
<dbReference type="EMBL" id="JACMRX010000004">
    <property type="protein sequence ID" value="KAF7991620.1"/>
    <property type="molecule type" value="Genomic_DNA"/>
</dbReference>
<reference evidence="11 12" key="1">
    <citation type="submission" date="2020-08" db="EMBL/GenBank/DDBJ databases">
        <title>Aphidius gifuensis genome sequencing and assembly.</title>
        <authorList>
            <person name="Du Z."/>
        </authorList>
    </citation>
    <scope>NUCLEOTIDE SEQUENCE [LARGE SCALE GENOMIC DNA]</scope>
    <source>
        <strain evidence="11">YNYX2018</strain>
        <tissue evidence="11">Adults</tissue>
    </source>
</reference>
<keyword evidence="6" id="KW-0999">Mitochondrion inner membrane</keyword>
<keyword evidence="9" id="KW-0472">Membrane</keyword>
<evidence type="ECO:0000256" key="1">
    <source>
        <dbReference type="ARBA" id="ARBA00004273"/>
    </source>
</evidence>
<feature type="compositionally biased region" description="Acidic residues" evidence="10">
    <location>
        <begin position="31"/>
        <end position="41"/>
    </location>
</feature>
<dbReference type="OrthoDB" id="8902296at2759"/>
<evidence type="ECO:0000256" key="9">
    <source>
        <dbReference type="ARBA" id="ARBA00023136"/>
    </source>
</evidence>
<comment type="subcellular location">
    <subcellularLocation>
        <location evidence="1">Mitochondrion inner membrane</location>
    </subcellularLocation>
</comment>
<keyword evidence="12" id="KW-1185">Reference proteome</keyword>